<dbReference type="Proteomes" id="UP001364156">
    <property type="component" value="Chromosome"/>
</dbReference>
<dbReference type="SMART" id="SM01118">
    <property type="entry name" value="CYTH"/>
    <property type="match status" value="1"/>
</dbReference>
<accession>A0ABZ2HIX3</accession>
<organism evidence="2 3">
    <name type="scientific">Roseovarius phycicola</name>
    <dbReference type="NCBI Taxonomy" id="3080976"/>
    <lineage>
        <taxon>Bacteria</taxon>
        <taxon>Pseudomonadati</taxon>
        <taxon>Pseudomonadota</taxon>
        <taxon>Alphaproteobacteria</taxon>
        <taxon>Rhodobacterales</taxon>
        <taxon>Roseobacteraceae</taxon>
        <taxon>Roseovarius</taxon>
    </lineage>
</organism>
<name>A0ABZ2HIX3_9RHOB</name>
<keyword evidence="3" id="KW-1185">Reference proteome</keyword>
<sequence>MAKEIERKVLVNSRHPTFSKLMETNYSKIRQGNIMSSPTGVVRVRVEDGFASLAIKGVTTGISRNEYEYEIPIPDAEQLLADMCSKVIEKNRYLYPLRDGLVAEVDVFPQIDLCIAEVELPSEETEFEKPEWFTEEVSHDPQYFNNNIAKRI</sequence>
<dbReference type="PROSITE" id="PS51707">
    <property type="entry name" value="CYTH"/>
    <property type="match status" value="1"/>
</dbReference>
<dbReference type="InterPro" id="IPR033469">
    <property type="entry name" value="CYTH-like_dom_sf"/>
</dbReference>
<dbReference type="Pfam" id="PF01928">
    <property type="entry name" value="CYTH"/>
    <property type="match status" value="1"/>
</dbReference>
<dbReference type="PIRSF" id="PIRSF016487">
    <property type="entry name" value="CYTH_UCP016487"/>
    <property type="match status" value="1"/>
</dbReference>
<feature type="domain" description="CYTH" evidence="1">
    <location>
        <begin position="2"/>
        <end position="152"/>
    </location>
</feature>
<dbReference type="EMBL" id="CP146069">
    <property type="protein sequence ID" value="WWR47183.1"/>
    <property type="molecule type" value="Genomic_DNA"/>
</dbReference>
<dbReference type="Gene3D" id="2.40.320.10">
    <property type="entry name" value="Hypothetical Protein Pfu-838710-001"/>
    <property type="match status" value="1"/>
</dbReference>
<proteinExistence type="predicted"/>
<dbReference type="PANTHER" id="PTHR40114:SF1">
    <property type="entry name" value="SLR0698 PROTEIN"/>
    <property type="match status" value="1"/>
</dbReference>
<gene>
    <name evidence="2" type="ORF">RZ517_03080</name>
</gene>
<evidence type="ECO:0000313" key="2">
    <source>
        <dbReference type="EMBL" id="WWR47183.1"/>
    </source>
</evidence>
<dbReference type="CDD" id="cd07891">
    <property type="entry name" value="CYTH-like_CthTTM-like_1"/>
    <property type="match status" value="1"/>
</dbReference>
<evidence type="ECO:0000259" key="1">
    <source>
        <dbReference type="PROSITE" id="PS51707"/>
    </source>
</evidence>
<dbReference type="InterPro" id="IPR023577">
    <property type="entry name" value="CYTH_domain"/>
</dbReference>
<evidence type="ECO:0000313" key="3">
    <source>
        <dbReference type="Proteomes" id="UP001364156"/>
    </source>
</evidence>
<dbReference type="PANTHER" id="PTHR40114">
    <property type="entry name" value="SLR0698 PROTEIN"/>
    <property type="match status" value="1"/>
</dbReference>
<dbReference type="RefSeq" id="WP_338550018.1">
    <property type="nucleotide sequence ID" value="NZ_CP146069.1"/>
</dbReference>
<dbReference type="InterPro" id="IPR012042">
    <property type="entry name" value="NeuTTM/CthTTM-like"/>
</dbReference>
<protein>
    <submittedName>
        <fullName evidence="2">CYTH domain-containing protein</fullName>
    </submittedName>
</protein>
<reference evidence="2 3" key="1">
    <citation type="submission" date="2023-10" db="EMBL/GenBank/DDBJ databases">
        <title>Roseovarius strain S88 nov., isolated from a marine algae.</title>
        <authorList>
            <person name="Lee M.W."/>
            <person name="Lee J.K."/>
            <person name="Kim J.M."/>
            <person name="Choi D.G."/>
            <person name="Baek J.H."/>
            <person name="Bayburt H."/>
            <person name="Jung J.J."/>
            <person name="Han D.M."/>
            <person name="Jeon C.O."/>
        </authorList>
    </citation>
    <scope>NUCLEOTIDE SEQUENCE [LARGE SCALE GENOMIC DNA]</scope>
    <source>
        <strain evidence="2 3">S88</strain>
    </source>
</reference>
<dbReference type="SUPFAM" id="SSF55154">
    <property type="entry name" value="CYTH-like phosphatases"/>
    <property type="match status" value="1"/>
</dbReference>